<dbReference type="PANTHER" id="PTHR34981">
    <property type="entry name" value="CELL DIVISION PROTEIN ZAPA"/>
    <property type="match status" value="1"/>
</dbReference>
<dbReference type="EMBL" id="JAFBEC010000002">
    <property type="protein sequence ID" value="MBM7631776.1"/>
    <property type="molecule type" value="Genomic_DNA"/>
</dbReference>
<evidence type="ECO:0000256" key="7">
    <source>
        <dbReference type="ARBA" id="ARBA00024910"/>
    </source>
</evidence>
<organism evidence="10 11">
    <name type="scientific">Geomicrobium sediminis</name>
    <dbReference type="NCBI Taxonomy" id="1347788"/>
    <lineage>
        <taxon>Bacteria</taxon>
        <taxon>Bacillati</taxon>
        <taxon>Bacillota</taxon>
        <taxon>Bacilli</taxon>
        <taxon>Bacillales</taxon>
        <taxon>Geomicrobium</taxon>
    </lineage>
</organism>
<dbReference type="InterPro" id="IPR053712">
    <property type="entry name" value="Bac_CellDiv_Activator"/>
</dbReference>
<name>A0ABS2P9V0_9BACL</name>
<reference evidence="10 11" key="1">
    <citation type="submission" date="2021-01" db="EMBL/GenBank/DDBJ databases">
        <title>Genomic Encyclopedia of Type Strains, Phase IV (KMG-IV): sequencing the most valuable type-strain genomes for metagenomic binning, comparative biology and taxonomic classification.</title>
        <authorList>
            <person name="Goeker M."/>
        </authorList>
    </citation>
    <scope>NUCLEOTIDE SEQUENCE [LARGE SCALE GENOMIC DNA]</scope>
    <source>
        <strain evidence="10 11">DSM 25540</strain>
    </source>
</reference>
<dbReference type="Proteomes" id="UP000741863">
    <property type="component" value="Unassembled WGS sequence"/>
</dbReference>
<evidence type="ECO:0000256" key="1">
    <source>
        <dbReference type="ARBA" id="ARBA00004496"/>
    </source>
</evidence>
<dbReference type="RefSeq" id="WP_042420283.1">
    <property type="nucleotide sequence ID" value="NZ_JAFBEC010000002.1"/>
</dbReference>
<comment type="function">
    <text evidence="7">Activator of cell division through the inhibition of FtsZ GTPase activity, therefore promoting FtsZ assembly into bundles of protofilaments necessary for the formation of the division Z ring. It is recruited early at mid-cell but it is not essential for cell division.</text>
</comment>
<evidence type="ECO:0000313" key="10">
    <source>
        <dbReference type="EMBL" id="MBM7631776.1"/>
    </source>
</evidence>
<dbReference type="InterPro" id="IPR007838">
    <property type="entry name" value="Cell_div_ZapA-like"/>
</dbReference>
<dbReference type="Gene3D" id="6.10.250.790">
    <property type="match status" value="1"/>
</dbReference>
<evidence type="ECO:0000256" key="9">
    <source>
        <dbReference type="ARBA" id="ARBA00033158"/>
    </source>
</evidence>
<comment type="subcellular location">
    <subcellularLocation>
        <location evidence="1">Cytoplasm</location>
    </subcellularLocation>
</comment>
<keyword evidence="4 10" id="KW-0132">Cell division</keyword>
<evidence type="ECO:0000256" key="8">
    <source>
        <dbReference type="ARBA" id="ARBA00026068"/>
    </source>
</evidence>
<proteinExistence type="predicted"/>
<gene>
    <name evidence="10" type="ORF">JOD17_000868</name>
</gene>
<dbReference type="InterPro" id="IPR036192">
    <property type="entry name" value="Cell_div_ZapA-like_sf"/>
</dbReference>
<sequence>MTGKKRTTVTIYGHQYTIVSDESETHVQEVSQHVHQKMKEMKKVNPFIDTSRLAVLAAVNIADDYLKLKKELELQTKKED</sequence>
<keyword evidence="5" id="KW-0717">Septation</keyword>
<evidence type="ECO:0000256" key="6">
    <source>
        <dbReference type="ARBA" id="ARBA00023306"/>
    </source>
</evidence>
<evidence type="ECO:0000256" key="4">
    <source>
        <dbReference type="ARBA" id="ARBA00022618"/>
    </source>
</evidence>
<keyword evidence="6" id="KW-0131">Cell cycle</keyword>
<accession>A0ABS2P9V0</accession>
<keyword evidence="11" id="KW-1185">Reference proteome</keyword>
<comment type="caution">
    <text evidence="10">The sequence shown here is derived from an EMBL/GenBank/DDBJ whole genome shotgun (WGS) entry which is preliminary data.</text>
</comment>
<dbReference type="SUPFAM" id="SSF102829">
    <property type="entry name" value="Cell division protein ZapA-like"/>
    <property type="match status" value="1"/>
</dbReference>
<dbReference type="NCBIfam" id="NF010724">
    <property type="entry name" value="PRK14126.1"/>
    <property type="match status" value="1"/>
</dbReference>
<evidence type="ECO:0000256" key="3">
    <source>
        <dbReference type="ARBA" id="ARBA00022490"/>
    </source>
</evidence>
<keyword evidence="3" id="KW-0963">Cytoplasm</keyword>
<dbReference type="PANTHER" id="PTHR34981:SF1">
    <property type="entry name" value="CELL DIVISION PROTEIN ZAPA"/>
    <property type="match status" value="1"/>
</dbReference>
<evidence type="ECO:0000256" key="5">
    <source>
        <dbReference type="ARBA" id="ARBA00023210"/>
    </source>
</evidence>
<evidence type="ECO:0000313" key="11">
    <source>
        <dbReference type="Proteomes" id="UP000741863"/>
    </source>
</evidence>
<evidence type="ECO:0000256" key="2">
    <source>
        <dbReference type="ARBA" id="ARBA00015195"/>
    </source>
</evidence>
<dbReference type="GO" id="GO:0051301">
    <property type="term" value="P:cell division"/>
    <property type="evidence" value="ECO:0007669"/>
    <property type="project" value="UniProtKB-KW"/>
</dbReference>
<comment type="subunit">
    <text evidence="8">Homodimer. Interacts with FtsZ.</text>
</comment>
<dbReference type="Pfam" id="PF05164">
    <property type="entry name" value="ZapA"/>
    <property type="match status" value="1"/>
</dbReference>
<protein>
    <recommendedName>
        <fullName evidence="2">Cell division protein ZapA</fullName>
    </recommendedName>
    <alternativeName>
        <fullName evidence="9">Z ring-associated protein ZapA</fullName>
    </alternativeName>
</protein>